<dbReference type="Pfam" id="PF12765">
    <property type="entry name" value="Cohesin_HEAT"/>
    <property type="match status" value="1"/>
</dbReference>
<protein>
    <recommendedName>
        <fullName evidence="6">Sister chromatid cohesion protein</fullName>
    </recommendedName>
</protein>
<dbReference type="OrthoDB" id="418242at2759"/>
<dbReference type="GO" id="GO:0071169">
    <property type="term" value="P:establishment of protein localization to chromatin"/>
    <property type="evidence" value="ECO:0007669"/>
    <property type="project" value="TreeGrafter"/>
</dbReference>
<feature type="compositionally biased region" description="Polar residues" evidence="7">
    <location>
        <begin position="167"/>
        <end position="177"/>
    </location>
</feature>
<dbReference type="CDD" id="cd23958">
    <property type="entry name" value="SCC2"/>
    <property type="match status" value="1"/>
</dbReference>
<keyword evidence="5 6" id="KW-0131">Cell cycle</keyword>
<comment type="caution">
    <text evidence="9">The sequence shown here is derived from an EMBL/GenBank/DDBJ whole genome shotgun (WGS) entry which is preliminary data.</text>
</comment>
<feature type="region of interest" description="Disordered" evidence="7">
    <location>
        <begin position="162"/>
        <end position="187"/>
    </location>
</feature>
<dbReference type="SUPFAM" id="SSF48371">
    <property type="entry name" value="ARM repeat"/>
    <property type="match status" value="1"/>
</dbReference>
<evidence type="ECO:0000256" key="6">
    <source>
        <dbReference type="RuleBase" id="RU364107"/>
    </source>
</evidence>
<feature type="compositionally biased region" description="Pro residues" evidence="7">
    <location>
        <begin position="220"/>
        <end position="232"/>
    </location>
</feature>
<evidence type="ECO:0000256" key="4">
    <source>
        <dbReference type="ARBA" id="ARBA00023242"/>
    </source>
</evidence>
<keyword evidence="3 6" id="KW-0677">Repeat</keyword>
<feature type="region of interest" description="Disordered" evidence="7">
    <location>
        <begin position="209"/>
        <end position="382"/>
    </location>
</feature>
<proteinExistence type="inferred from homology"/>
<reference evidence="9" key="1">
    <citation type="journal article" date="2020" name="Nat. Commun.">
        <title>Large-scale genome sequencing of mycorrhizal fungi provides insights into the early evolution of symbiotic traits.</title>
        <authorList>
            <person name="Miyauchi S."/>
            <person name="Kiss E."/>
            <person name="Kuo A."/>
            <person name="Drula E."/>
            <person name="Kohler A."/>
            <person name="Sanchez-Garcia M."/>
            <person name="Morin E."/>
            <person name="Andreopoulos B."/>
            <person name="Barry K.W."/>
            <person name="Bonito G."/>
            <person name="Buee M."/>
            <person name="Carver A."/>
            <person name="Chen C."/>
            <person name="Cichocki N."/>
            <person name="Clum A."/>
            <person name="Culley D."/>
            <person name="Crous P.W."/>
            <person name="Fauchery L."/>
            <person name="Girlanda M."/>
            <person name="Hayes R.D."/>
            <person name="Keri Z."/>
            <person name="LaButti K."/>
            <person name="Lipzen A."/>
            <person name="Lombard V."/>
            <person name="Magnuson J."/>
            <person name="Maillard F."/>
            <person name="Murat C."/>
            <person name="Nolan M."/>
            <person name="Ohm R.A."/>
            <person name="Pangilinan J."/>
            <person name="Pereira M.F."/>
            <person name="Perotto S."/>
            <person name="Peter M."/>
            <person name="Pfister S."/>
            <person name="Riley R."/>
            <person name="Sitrit Y."/>
            <person name="Stielow J.B."/>
            <person name="Szollosi G."/>
            <person name="Zifcakova L."/>
            <person name="Stursova M."/>
            <person name="Spatafora J.W."/>
            <person name="Tedersoo L."/>
            <person name="Vaario L.M."/>
            <person name="Yamada A."/>
            <person name="Yan M."/>
            <person name="Wang P."/>
            <person name="Xu J."/>
            <person name="Bruns T."/>
            <person name="Baldrian P."/>
            <person name="Vilgalys R."/>
            <person name="Dunand C."/>
            <person name="Henrissat B."/>
            <person name="Grigoriev I.V."/>
            <person name="Hibbett D."/>
            <person name="Nagy L.G."/>
            <person name="Martin F.M."/>
        </authorList>
    </citation>
    <scope>NUCLEOTIDE SEQUENCE</scope>
    <source>
        <strain evidence="9">UH-Tt-Lm1</strain>
    </source>
</reference>
<organism evidence="9 10">
    <name type="scientific">Thelephora terrestris</name>
    <dbReference type="NCBI Taxonomy" id="56493"/>
    <lineage>
        <taxon>Eukaryota</taxon>
        <taxon>Fungi</taxon>
        <taxon>Dikarya</taxon>
        <taxon>Basidiomycota</taxon>
        <taxon>Agaricomycotina</taxon>
        <taxon>Agaricomycetes</taxon>
        <taxon>Thelephorales</taxon>
        <taxon>Thelephoraceae</taxon>
        <taxon>Thelephora</taxon>
    </lineage>
</organism>
<name>A0A9P6H5U2_9AGAM</name>
<evidence type="ECO:0000256" key="2">
    <source>
        <dbReference type="ARBA" id="ARBA00009252"/>
    </source>
</evidence>
<keyword evidence="4 6" id="KW-0539">Nucleus</keyword>
<dbReference type="GO" id="GO:0061775">
    <property type="term" value="F:cohesin loader activity"/>
    <property type="evidence" value="ECO:0007669"/>
    <property type="project" value="InterPro"/>
</dbReference>
<evidence type="ECO:0000313" key="10">
    <source>
        <dbReference type="Proteomes" id="UP000736335"/>
    </source>
</evidence>
<dbReference type="GO" id="GO:0003682">
    <property type="term" value="F:chromatin binding"/>
    <property type="evidence" value="ECO:0007669"/>
    <property type="project" value="TreeGrafter"/>
</dbReference>
<evidence type="ECO:0000256" key="1">
    <source>
        <dbReference type="ARBA" id="ARBA00004123"/>
    </source>
</evidence>
<gene>
    <name evidence="9" type="ORF">BJ322DRAFT_1014469</name>
</gene>
<dbReference type="PANTHER" id="PTHR21704">
    <property type="entry name" value="NIPPED-B-LIKE PROTEIN DELANGIN SCC2-RELATED"/>
    <property type="match status" value="1"/>
</dbReference>
<keyword evidence="10" id="KW-1185">Reference proteome</keyword>
<evidence type="ECO:0000256" key="7">
    <source>
        <dbReference type="SAM" id="MobiDB-lite"/>
    </source>
</evidence>
<dbReference type="InterPro" id="IPR016024">
    <property type="entry name" value="ARM-type_fold"/>
</dbReference>
<feature type="compositionally biased region" description="Polar residues" evidence="7">
    <location>
        <begin position="332"/>
        <end position="365"/>
    </location>
</feature>
<dbReference type="GO" id="GO:0140588">
    <property type="term" value="P:chromatin looping"/>
    <property type="evidence" value="ECO:0007669"/>
    <property type="project" value="InterPro"/>
</dbReference>
<dbReference type="GO" id="GO:0010468">
    <property type="term" value="P:regulation of gene expression"/>
    <property type="evidence" value="ECO:0007669"/>
    <property type="project" value="InterPro"/>
</dbReference>
<feature type="region of interest" description="Disordered" evidence="7">
    <location>
        <begin position="438"/>
        <end position="468"/>
    </location>
</feature>
<reference evidence="9" key="2">
    <citation type="submission" date="2020-11" db="EMBL/GenBank/DDBJ databases">
        <authorList>
            <consortium name="DOE Joint Genome Institute"/>
            <person name="Kuo A."/>
            <person name="Miyauchi S."/>
            <person name="Kiss E."/>
            <person name="Drula E."/>
            <person name="Kohler A."/>
            <person name="Sanchez-Garcia M."/>
            <person name="Andreopoulos B."/>
            <person name="Barry K.W."/>
            <person name="Bonito G."/>
            <person name="Buee M."/>
            <person name="Carver A."/>
            <person name="Chen C."/>
            <person name="Cichocki N."/>
            <person name="Clum A."/>
            <person name="Culley D."/>
            <person name="Crous P.W."/>
            <person name="Fauchery L."/>
            <person name="Girlanda M."/>
            <person name="Hayes R."/>
            <person name="Keri Z."/>
            <person name="Labutti K."/>
            <person name="Lipzen A."/>
            <person name="Lombard V."/>
            <person name="Magnuson J."/>
            <person name="Maillard F."/>
            <person name="Morin E."/>
            <person name="Murat C."/>
            <person name="Nolan M."/>
            <person name="Ohm R."/>
            <person name="Pangilinan J."/>
            <person name="Pereira M."/>
            <person name="Perotto S."/>
            <person name="Peter M."/>
            <person name="Riley R."/>
            <person name="Sitrit Y."/>
            <person name="Stielow B."/>
            <person name="Szollosi G."/>
            <person name="Zifcakova L."/>
            <person name="Stursova M."/>
            <person name="Spatafora J.W."/>
            <person name="Tedersoo L."/>
            <person name="Vaario L.-M."/>
            <person name="Yamada A."/>
            <person name="Yan M."/>
            <person name="Wang P."/>
            <person name="Xu J."/>
            <person name="Bruns T."/>
            <person name="Baldrian P."/>
            <person name="Vilgalys R."/>
            <person name="Henrissat B."/>
            <person name="Grigoriev I.V."/>
            <person name="Hibbett D."/>
            <person name="Nagy L.G."/>
            <person name="Martin F.M."/>
        </authorList>
    </citation>
    <scope>NUCLEOTIDE SEQUENCE</scope>
    <source>
        <strain evidence="9">UH-Tt-Lm1</strain>
    </source>
</reference>
<dbReference type="PANTHER" id="PTHR21704:SF18">
    <property type="entry name" value="NIPPED-B-LIKE PROTEIN"/>
    <property type="match status" value="1"/>
</dbReference>
<evidence type="ECO:0000313" key="9">
    <source>
        <dbReference type="EMBL" id="KAF9778690.1"/>
    </source>
</evidence>
<dbReference type="EMBL" id="WIUZ02000022">
    <property type="protein sequence ID" value="KAF9778690.1"/>
    <property type="molecule type" value="Genomic_DNA"/>
</dbReference>
<feature type="compositionally biased region" description="Polar residues" evidence="7">
    <location>
        <begin position="1"/>
        <end position="24"/>
    </location>
</feature>
<dbReference type="GO" id="GO:0034087">
    <property type="term" value="P:establishment of mitotic sister chromatid cohesion"/>
    <property type="evidence" value="ECO:0007669"/>
    <property type="project" value="TreeGrafter"/>
</dbReference>
<evidence type="ECO:0000256" key="5">
    <source>
        <dbReference type="ARBA" id="ARBA00023306"/>
    </source>
</evidence>
<comment type="subcellular location">
    <subcellularLocation>
        <location evidence="1 6">Nucleus</location>
    </subcellularLocation>
</comment>
<feature type="region of interest" description="Disordered" evidence="7">
    <location>
        <begin position="501"/>
        <end position="546"/>
    </location>
</feature>
<feature type="domain" description="Sister chromatid cohesion C-terminal" evidence="8">
    <location>
        <begin position="1609"/>
        <end position="1792"/>
    </location>
</feature>
<dbReference type="Pfam" id="PF12830">
    <property type="entry name" value="Nipped-B_C"/>
    <property type="match status" value="1"/>
</dbReference>
<feature type="region of interest" description="Disordered" evidence="7">
    <location>
        <begin position="1"/>
        <end position="27"/>
    </location>
</feature>
<accession>A0A9P6H5U2</accession>
<dbReference type="GO" id="GO:1990414">
    <property type="term" value="P:replication-born double-strand break repair via sister chromatid exchange"/>
    <property type="evidence" value="ECO:0007669"/>
    <property type="project" value="TreeGrafter"/>
</dbReference>
<comment type="similarity">
    <text evidence="2 6">Belongs to the SCC2/Nipped-B family.</text>
</comment>
<dbReference type="InterPro" id="IPR026003">
    <property type="entry name" value="Cohesin_HEAT"/>
</dbReference>
<dbReference type="InterPro" id="IPR033031">
    <property type="entry name" value="Scc2/Nipped-B"/>
</dbReference>
<feature type="compositionally biased region" description="Polar residues" evidence="7">
    <location>
        <begin position="274"/>
        <end position="291"/>
    </location>
</feature>
<dbReference type="GO" id="GO:0090694">
    <property type="term" value="C:Scc2-Scc4 cohesin loading complex"/>
    <property type="evidence" value="ECO:0007669"/>
    <property type="project" value="TreeGrafter"/>
</dbReference>
<evidence type="ECO:0000256" key="3">
    <source>
        <dbReference type="ARBA" id="ARBA00022737"/>
    </source>
</evidence>
<evidence type="ECO:0000259" key="8">
    <source>
        <dbReference type="Pfam" id="PF12830"/>
    </source>
</evidence>
<feature type="compositionally biased region" description="Basic residues" evidence="7">
    <location>
        <begin position="510"/>
        <end position="522"/>
    </location>
</feature>
<dbReference type="Proteomes" id="UP000736335">
    <property type="component" value="Unassembled WGS sequence"/>
</dbReference>
<sequence>MHNNGNRRPSQSHQYRPSQPSSDPNLGRYVADSVQDARRLLAVYPFASATPTTHVARHLSNLTISPTYMHPQYGHMEYSDNEYASELQYLTAGRPNPGDGGYWENTRNEAVRYLTETPSYNYGYPQQDLSTIWQTGYQPSEFAQSIFQHTVSSMPYAYPTPPPGIAHSSSSLANALQEQPRPPRKVYEPETSTQFFHEFVANKTKDLSIGTPSIVTPTPFSKPPIPTPPATIPPVSSDNVLPRVQTPKLVPRTTETQTVTPRKRKHEDTEGPVSKQQPPLHTSANSPTPQIQKHLPSMSRFPKKSQVYVEVPPRPSARKSQAPTPNPPAIRETSQTSGSRFDGINSSAGSVAQHRSSCATSSTDGRASPVKRTGGRDDRAPFDKLESLIDDIFEAEDDLPQYPDPGDLRHDLFSLHLTTNCARPCLNPTIVSKITTIVGKISRPTKRRPPTSRGQNGAPNSARKDDGRMSYLEVPKILRLLKILERSVQIGEDLDPFKVPSELQTSSKRSVTKRSGKGSKRAKASELDPSEDANSVVDPEPDDQQDASVNLEGLLKCLTTAKESIMAAECCISILSSDRLPKQVYSEELISTCFSVVKNQLSKIVYPFVEAATDLYGQVPPILRTMVQTNSVETQAHRGLIAEIFQILSSVVPRINSLIRAEFISLSDVIIIQAVYIAIGPFFIMEPTAPDGKGKKSNVVHNTLGNSAIKGLRLDALTLIRSIFAFHEEQRSWVIEEILSSLSKLSDAKQKAGQFRLRDGRTIRTVSALLLQLVQTSAHDVPSRARKIMKTRLQAQATQETTPSDSVGFSDDDIEEINLYTNGLESAIKSAKTIVLFLTQRHHPSRFSYRKTKATKSSNEAEYRAIFDNFISDLLAVLFWPEWPAAGLLLGIICKVMVGSLDDVKTNQSDTGAARSMALDHLGVIASRLRSTSLKFSSRSSTERGGDRILKPMEEIHSNLTISELDARVSAHQEIFSFLCKHSSEDQSYDASSPLSLWAIWGQELACVLKQCQGTMTSLGSSHPSQGLISFISKAKSSLCDVWVESSADIFDPGSEQEAAYMDRLSEEVGSVQSLKGLFLPILNVVLVALDAPPVFMRTKALRALGQILTSDPSILSMSNVRSAIEIHLLDHSTAVRDAAVDLIGKYMIDSPVVAREYYPRLAERVADTGLAVRKRVIKLLKSFYEVSDDTAHRIDICTKLTMRWFDEDPSIKELAVKTLEELWFHDPSVVGQKRERSKAEASSTVAVIMGVLAGFRERQAPLEDILHKMMLEKQESDIAFLRSRYVEICDTLIDGLVDASDVPGFTTTNSIRTIHLFTSAYPQLLTASKASTLLPYLKSAILAIEKKSKDDKTTPSEDEQMIADYLLKIFRAAIPHMPKTATGFGQDLQLALQPMILKPSAGLNGLQETVACMCVVVQCLTRDFLRLVNLLKSCNGLLQKFVARPTNTQLSPGDNRSLSMLILIVSLLCEHCDFDRLREEREDVRNVLQAVSTSSITDHIYTMLVRLYDKYFDSTLKGRLLQCLGSFLFRAQPSLMTSEPSTKIMDNIFQSGSDETKGRMLKILYDFLVSEASKIAEIEKEKVAHGDEKVNLAELVGNTEDFAESGVSSAVLQRYLDPILKAALSPVPQLQGGAIDVLTFTIKQGLTHPLQSFPAVVALETSPVLSISNRASSLHHILHNKHSSLLNSRYIVGARSSFEYQKSLCNDDAVRGFRIAQNTPTALLHGWYSLVREKRPAKLDFLRAMSKVFDMQEVTTQHDIYFARYMADNLATFEYKLQEDVLTVAKYLTSVLSTSGTQLVEIVAPAHLLTQLHGDGDAGQVQAVVSKSMLPSMQSSVIICVVMLLKAYLKSTYGISEEKCVKWVIGKKTAVGDKTVARRSTVGISWERLPFATRPISTLEDISEQRATFLRIWSEDGVNEEVEE</sequence>
<dbReference type="InterPro" id="IPR024986">
    <property type="entry name" value="Nipped-B_C"/>
</dbReference>
<dbReference type="InterPro" id="IPR011989">
    <property type="entry name" value="ARM-like"/>
</dbReference>
<dbReference type="Gene3D" id="1.25.10.10">
    <property type="entry name" value="Leucine-rich Repeat Variant"/>
    <property type="match status" value="1"/>
</dbReference>